<evidence type="ECO:0000256" key="1">
    <source>
        <dbReference type="ARBA" id="ARBA00002057"/>
    </source>
</evidence>
<dbReference type="InterPro" id="IPR003920">
    <property type="entry name" value="Cell_synth_B"/>
</dbReference>
<evidence type="ECO:0000256" key="15">
    <source>
        <dbReference type="RuleBase" id="RU365021"/>
    </source>
</evidence>
<protein>
    <recommendedName>
        <fullName evidence="6 15">Cyclic di-GMP-binding protein</fullName>
    </recommendedName>
    <alternativeName>
        <fullName evidence="14 15">Cellulose synthase regulatory subunit</fullName>
    </alternativeName>
</protein>
<sequence>MRFSLNRQWLNNDDYTMKRKLSWMCAAAVGMSAFIPQITYSETTVPMAAPEQGALDTADAAVAAPEQGALVTADAAVPEQVALVTAAATTAAPEQGAPTAAEAAPAAPGDTGTTTAAPVPDTAAPGMVDPTVTDPAAVNAAEGTMPVVVEQSPTRDVKLSFAQIAPAPGSMSLRGANPTGSVQFGTRSDEVVSKGVLNLVYTPSPALLPVQSQLKVYLNDELMGVLPVTKEQLGKKVMAQVPVDPLYITDLNNVRLEFVGHYRDVCENTASTTLWLDVARNTSLDLTLQKLNVKKDLSHFPVPFFDPRDNRQLNLPIVFAGAPDITQQKSAAIVASWFGSHAGWRGQHFPVLYNTVPDRNAIVFATNDKRPDFLRDYPLVQAPTISMIDNPNDPYLKMLVVFGRDDKDLLKAAEGIAAGSILFRGDSVTVDEVKSLLARKPYDAPNWVHTDRPVTFGELKTYEQQLQSTGLEPASINLSLNLPPDLYLLRSNGIDMDLKYRYTMPAMKDSSRMDINLNNQFLQSYSLSSTQDTKSLMLRLPIIQGLLDGKNEVSIPALRLGATNQLRFDFQYTNPMPGGTIENCVTFQPIKNNVVIGDDSTIDFSNYYHFITMPDLRAFANAGFPFSRMADLSDTLIVMPKEATKDQVSTLLDSIATIGGQVGLTGANLKLTNDPSEMQKQDADILLIGAIPEKLKDDQHIDMLVDATKSWVKTPVRHNELSSVKLDDGERQPMAQATVGSKGPMAAIIGFQSPYHDQRSVIALMADSSRGSELLNQALNDSGKRAAMFGSVSVIRESGVNSLRVGDVYFVGHLPWYERVWFALSNHPILLSVLAALSVVLLAWVLWRLLRIISRRRLDPDDE</sequence>
<dbReference type="EMBL" id="SNVX01000017">
    <property type="protein sequence ID" value="TDN51568.1"/>
    <property type="molecule type" value="Genomic_DNA"/>
</dbReference>
<comment type="caution">
    <text evidence="15">Lacks conserved residue(s) required for the propagation of feature annotation.</text>
</comment>
<dbReference type="Gene3D" id="2.60.120.260">
    <property type="entry name" value="Galactose-binding domain-like"/>
    <property type="match status" value="2"/>
</dbReference>
<dbReference type="NCBIfam" id="NF008323">
    <property type="entry name" value="PRK11114.1-1"/>
    <property type="match status" value="1"/>
</dbReference>
<evidence type="ECO:0000256" key="10">
    <source>
        <dbReference type="ARBA" id="ARBA00022692"/>
    </source>
</evidence>
<evidence type="ECO:0000256" key="5">
    <source>
        <dbReference type="ARBA" id="ARBA00011437"/>
    </source>
</evidence>
<evidence type="ECO:0000256" key="4">
    <source>
        <dbReference type="ARBA" id="ARBA00010714"/>
    </source>
</evidence>
<evidence type="ECO:0000313" key="17">
    <source>
        <dbReference type="EMBL" id="TDN51568.1"/>
    </source>
</evidence>
<evidence type="ECO:0000313" key="18">
    <source>
        <dbReference type="Proteomes" id="UP000295530"/>
    </source>
</evidence>
<organism evidence="17 18">
    <name type="scientific">Scandinavium goeteborgense</name>
    <dbReference type="NCBI Taxonomy" id="1851514"/>
    <lineage>
        <taxon>Bacteria</taxon>
        <taxon>Pseudomonadati</taxon>
        <taxon>Pseudomonadota</taxon>
        <taxon>Gammaproteobacteria</taxon>
        <taxon>Enterobacterales</taxon>
        <taxon>Enterobacteriaceae</taxon>
        <taxon>Scandinavium</taxon>
    </lineage>
</organism>
<comment type="caution">
    <text evidence="17">The sequence shown here is derived from an EMBL/GenBank/DDBJ whole genome shotgun (WGS) entry which is preliminary data.</text>
</comment>
<evidence type="ECO:0000256" key="16">
    <source>
        <dbReference type="SAM" id="MobiDB-lite"/>
    </source>
</evidence>
<keyword evidence="11 15" id="KW-0135">Cellulose biosynthesis</keyword>
<evidence type="ECO:0000256" key="13">
    <source>
        <dbReference type="ARBA" id="ARBA00023136"/>
    </source>
</evidence>
<accession>A0A4R6E3Z2</accession>
<feature type="region of interest" description="Disordered" evidence="16">
    <location>
        <begin position="93"/>
        <end position="118"/>
    </location>
</feature>
<evidence type="ECO:0000256" key="11">
    <source>
        <dbReference type="ARBA" id="ARBA00022916"/>
    </source>
</evidence>
<comment type="subunit">
    <text evidence="5 15">Tightly associated with the cellulose synthase catalytic subunit.</text>
</comment>
<dbReference type="PANTHER" id="PTHR39083">
    <property type="entry name" value="CYCLIC DI-GMP-BINDING PROTEIN"/>
    <property type="match status" value="1"/>
</dbReference>
<keyword evidence="10 15" id="KW-0812">Transmembrane</keyword>
<name>A0A4R6E3Z2_SCAGO</name>
<keyword evidence="18" id="KW-1185">Reference proteome</keyword>
<feature type="transmembrane region" description="Helical" evidence="15">
    <location>
        <begin position="21"/>
        <end position="40"/>
    </location>
</feature>
<keyword evidence="8 15" id="KW-0997">Cell inner membrane</keyword>
<evidence type="ECO:0000256" key="2">
    <source>
        <dbReference type="ARBA" id="ARBA00004377"/>
    </source>
</evidence>
<feature type="transmembrane region" description="Helical" evidence="15">
    <location>
        <begin position="829"/>
        <end position="847"/>
    </location>
</feature>
<dbReference type="PANTHER" id="PTHR39083:SF1">
    <property type="entry name" value="CYCLIC DI-GMP-BINDING PROTEIN"/>
    <property type="match status" value="1"/>
</dbReference>
<comment type="function">
    <text evidence="1 15">Binds the cellulose synthase activator, bis-(3'-5') cyclic diguanylic acid (c-di-GMP).</text>
</comment>
<gene>
    <name evidence="17" type="ORF">EC847_11739</name>
</gene>
<dbReference type="GO" id="GO:0030244">
    <property type="term" value="P:cellulose biosynthetic process"/>
    <property type="evidence" value="ECO:0007669"/>
    <property type="project" value="UniProtKB-KW"/>
</dbReference>
<evidence type="ECO:0000256" key="8">
    <source>
        <dbReference type="ARBA" id="ARBA00022519"/>
    </source>
</evidence>
<keyword evidence="13 15" id="KW-0472">Membrane</keyword>
<evidence type="ECO:0000256" key="14">
    <source>
        <dbReference type="ARBA" id="ARBA00033444"/>
    </source>
</evidence>
<keyword evidence="9 15" id="KW-0973">c-di-GMP</keyword>
<proteinExistence type="inferred from homology"/>
<evidence type="ECO:0000256" key="7">
    <source>
        <dbReference type="ARBA" id="ARBA00022475"/>
    </source>
</evidence>
<dbReference type="UniPathway" id="UPA00694"/>
<comment type="similarity">
    <text evidence="4 15">Belongs to the AcsB/BcsB family.</text>
</comment>
<keyword evidence="12 15" id="KW-1133">Transmembrane helix</keyword>
<reference evidence="17 18" key="1">
    <citation type="submission" date="2019-03" db="EMBL/GenBank/DDBJ databases">
        <title>Genomic analyses of the natural microbiome of Caenorhabditis elegans.</title>
        <authorList>
            <person name="Samuel B."/>
        </authorList>
    </citation>
    <scope>NUCLEOTIDE SEQUENCE [LARGE SCALE GENOMIC DNA]</scope>
    <source>
        <strain evidence="17 18">BIGb0156</strain>
    </source>
</reference>
<dbReference type="NCBIfam" id="NF008325">
    <property type="entry name" value="PRK11114.1-3"/>
    <property type="match status" value="1"/>
</dbReference>
<keyword evidence="7 15" id="KW-1003">Cell membrane</keyword>
<dbReference type="AlphaFoldDB" id="A0A4R6E3Z2"/>
<evidence type="ECO:0000256" key="3">
    <source>
        <dbReference type="ARBA" id="ARBA00005186"/>
    </source>
</evidence>
<evidence type="ECO:0000256" key="9">
    <source>
        <dbReference type="ARBA" id="ARBA00022636"/>
    </source>
</evidence>
<evidence type="ECO:0000256" key="12">
    <source>
        <dbReference type="ARBA" id="ARBA00022989"/>
    </source>
</evidence>
<dbReference type="Pfam" id="PF03170">
    <property type="entry name" value="BcsB"/>
    <property type="match status" value="1"/>
</dbReference>
<comment type="subcellular location">
    <subcellularLocation>
        <location evidence="2">Cell inner membrane</location>
        <topology evidence="2">Single-pass membrane protein</topology>
    </subcellularLocation>
</comment>
<dbReference type="PRINTS" id="PR01440">
    <property type="entry name" value="CELLSNTHASEB"/>
</dbReference>
<dbReference type="Proteomes" id="UP000295530">
    <property type="component" value="Unassembled WGS sequence"/>
</dbReference>
<dbReference type="GO" id="GO:0005886">
    <property type="term" value="C:plasma membrane"/>
    <property type="evidence" value="ECO:0007669"/>
    <property type="project" value="UniProtKB-SubCell"/>
</dbReference>
<dbReference type="InterPro" id="IPR018513">
    <property type="entry name" value="Cell_synthase_bac"/>
</dbReference>
<comment type="pathway">
    <text evidence="3 15">Glycan metabolism; bacterial cellulose biosynthesis.</text>
</comment>
<evidence type="ECO:0000256" key="6">
    <source>
        <dbReference type="ARBA" id="ARBA00021844"/>
    </source>
</evidence>
<dbReference type="GO" id="GO:0006011">
    <property type="term" value="P:UDP-alpha-D-glucose metabolic process"/>
    <property type="evidence" value="ECO:0007669"/>
    <property type="project" value="InterPro"/>
</dbReference>